<dbReference type="Proteomes" id="UP000785613">
    <property type="component" value="Unassembled WGS sequence"/>
</dbReference>
<evidence type="ECO:0000313" key="2">
    <source>
        <dbReference type="EMBL" id="NHZ33185.1"/>
    </source>
</evidence>
<keyword evidence="1" id="KW-0472">Membrane</keyword>
<keyword evidence="1" id="KW-1133">Transmembrane helix</keyword>
<name>A0ABX0LGN6_9BURK</name>
<feature type="transmembrane region" description="Helical" evidence="1">
    <location>
        <begin position="95"/>
        <end position="117"/>
    </location>
</feature>
<proteinExistence type="predicted"/>
<sequence>MPLELMRAALRLFYTSFTRALPYALAPVVLLFALAGSGFLLGQTEYLGQAWALYLIGAFLVLCPALMAPLVVQVHASAHARSVSAGEALRRGLRCFLPCLAGAALFMLAVGIGSLMFIVPGTYLFIALAFWWIALVVDGLPVLKALMSSLRLVRGHWWHVAFGFSYVYPVVFCVNAFDVNMVSLSNQVVEAVVATVIAVVLCALVPMFVSANMVVIYHDLTLRRQRAKAG</sequence>
<feature type="transmembrane region" description="Helical" evidence="1">
    <location>
        <begin position="192"/>
        <end position="217"/>
    </location>
</feature>
<feature type="transmembrane region" description="Helical" evidence="1">
    <location>
        <begin position="20"/>
        <end position="41"/>
    </location>
</feature>
<feature type="transmembrane region" description="Helical" evidence="1">
    <location>
        <begin position="123"/>
        <end position="143"/>
    </location>
</feature>
<dbReference type="RefSeq" id="WP_167222595.1">
    <property type="nucleotide sequence ID" value="NZ_VUYU01000003.1"/>
</dbReference>
<evidence type="ECO:0000313" key="3">
    <source>
        <dbReference type="Proteomes" id="UP000785613"/>
    </source>
</evidence>
<evidence type="ECO:0000256" key="1">
    <source>
        <dbReference type="SAM" id="Phobius"/>
    </source>
</evidence>
<protein>
    <submittedName>
        <fullName evidence="2">Uncharacterized protein</fullName>
    </submittedName>
</protein>
<gene>
    <name evidence="2" type="ORF">F0185_06230</name>
</gene>
<dbReference type="EMBL" id="VUYU01000003">
    <property type="protein sequence ID" value="NHZ33185.1"/>
    <property type="molecule type" value="Genomic_DNA"/>
</dbReference>
<feature type="transmembrane region" description="Helical" evidence="1">
    <location>
        <begin position="53"/>
        <end position="74"/>
    </location>
</feature>
<organism evidence="2 3">
    <name type="scientific">Massilia rubra</name>
    <dbReference type="NCBI Taxonomy" id="2607910"/>
    <lineage>
        <taxon>Bacteria</taxon>
        <taxon>Pseudomonadati</taxon>
        <taxon>Pseudomonadota</taxon>
        <taxon>Betaproteobacteria</taxon>
        <taxon>Burkholderiales</taxon>
        <taxon>Oxalobacteraceae</taxon>
        <taxon>Telluria group</taxon>
        <taxon>Massilia</taxon>
    </lineage>
</organism>
<keyword evidence="1" id="KW-0812">Transmembrane</keyword>
<comment type="caution">
    <text evidence="2">The sequence shown here is derived from an EMBL/GenBank/DDBJ whole genome shotgun (WGS) entry which is preliminary data.</text>
</comment>
<keyword evidence="3" id="KW-1185">Reference proteome</keyword>
<feature type="transmembrane region" description="Helical" evidence="1">
    <location>
        <begin position="155"/>
        <end position="177"/>
    </location>
</feature>
<reference evidence="2 3" key="1">
    <citation type="submission" date="2019-09" db="EMBL/GenBank/DDBJ databases">
        <title>Taxonomy of Antarctic Massilia spp.: description of Massilia rubra sp. nov., Massilia aquatica sp. nov., Massilia mucilaginosa sp. nov., Massilia frigida sp. nov. isolated from streams, lakes and regoliths.</title>
        <authorList>
            <person name="Holochova P."/>
            <person name="Sedlacek I."/>
            <person name="Kralova S."/>
            <person name="Maslanova I."/>
            <person name="Busse H.-J."/>
            <person name="Stankova E."/>
            <person name="Vrbovska V."/>
            <person name="Kovarovic V."/>
            <person name="Bartak M."/>
            <person name="Svec P."/>
            <person name="Pantucek R."/>
        </authorList>
    </citation>
    <scope>NUCLEOTIDE SEQUENCE [LARGE SCALE GENOMIC DNA]</scope>
    <source>
        <strain evidence="2 3">CCM 8692</strain>
    </source>
</reference>
<accession>A0ABX0LGN6</accession>